<dbReference type="InterPro" id="IPR029030">
    <property type="entry name" value="Caspase-like_dom_sf"/>
</dbReference>
<dbReference type="SUPFAM" id="SSF52129">
    <property type="entry name" value="Caspase-like"/>
    <property type="match status" value="1"/>
</dbReference>
<dbReference type="EMBL" id="JBBEGL010000001">
    <property type="protein sequence ID" value="MEJ2885223.1"/>
    <property type="molecule type" value="Genomic_DNA"/>
</dbReference>
<evidence type="ECO:0000259" key="1">
    <source>
        <dbReference type="Pfam" id="PF00656"/>
    </source>
</evidence>
<protein>
    <submittedName>
        <fullName evidence="2">Caspase family protein</fullName>
    </submittedName>
</protein>
<reference evidence="2 3" key="1">
    <citation type="submission" date="2024-03" db="EMBL/GenBank/DDBJ databases">
        <title>Actinomycetospora sp. OC33-EN06, a novel actinomycete isolated from wild orchid (Aerides multiflora).</title>
        <authorList>
            <person name="Suriyachadkun C."/>
        </authorList>
    </citation>
    <scope>NUCLEOTIDE SEQUENCE [LARGE SCALE GENOMIC DNA]</scope>
    <source>
        <strain evidence="2 3">OC33-EN06</strain>
    </source>
</reference>
<dbReference type="InterPro" id="IPR045428">
    <property type="entry name" value="EACC1"/>
</dbReference>
<dbReference type="RefSeq" id="WP_337711715.1">
    <property type="nucleotide sequence ID" value="NZ_JBBEGL010000001.1"/>
</dbReference>
<dbReference type="InterPro" id="IPR011600">
    <property type="entry name" value="Pept_C14_caspase"/>
</dbReference>
<dbReference type="NCBIfam" id="NF047832">
    <property type="entry name" value="caspase_w_EACC1"/>
    <property type="match status" value="1"/>
</dbReference>
<gene>
    <name evidence="2" type="ORF">WCD41_02075</name>
</gene>
<dbReference type="Gene3D" id="3.40.50.1460">
    <property type="match status" value="1"/>
</dbReference>
<feature type="domain" description="Peptidase C14 caspase" evidence="1">
    <location>
        <begin position="128"/>
        <end position="346"/>
    </location>
</feature>
<dbReference type="Pfam" id="PF19953">
    <property type="entry name" value="EACC1"/>
    <property type="match status" value="1"/>
</dbReference>
<organism evidence="2 3">
    <name type="scientific">Actinomycetospora aeridis</name>
    <dbReference type="NCBI Taxonomy" id="3129231"/>
    <lineage>
        <taxon>Bacteria</taxon>
        <taxon>Bacillati</taxon>
        <taxon>Actinomycetota</taxon>
        <taxon>Actinomycetes</taxon>
        <taxon>Pseudonocardiales</taxon>
        <taxon>Pseudonocardiaceae</taxon>
        <taxon>Actinomycetospora</taxon>
    </lineage>
</organism>
<proteinExistence type="predicted"/>
<evidence type="ECO:0000313" key="3">
    <source>
        <dbReference type="Proteomes" id="UP001370100"/>
    </source>
</evidence>
<keyword evidence="3" id="KW-1185">Reference proteome</keyword>
<accession>A0ABU8MZ12</accession>
<comment type="caution">
    <text evidence="2">The sequence shown here is derived from an EMBL/GenBank/DDBJ whole genome shotgun (WGS) entry which is preliminary data.</text>
</comment>
<evidence type="ECO:0000313" key="2">
    <source>
        <dbReference type="EMBL" id="MEJ2885223.1"/>
    </source>
</evidence>
<dbReference type="Proteomes" id="UP001370100">
    <property type="component" value="Unassembled WGS sequence"/>
</dbReference>
<name>A0ABU8MZ12_9PSEU</name>
<dbReference type="Pfam" id="PF00656">
    <property type="entry name" value="Peptidase_C14"/>
    <property type="match status" value="1"/>
</dbReference>
<sequence>MDTIEIWIVGSDENRVDDPLLLNSLQNSLISNRYVKENAEVRRPESPSEEMGPDPAVIQLVFYGVFELANLAMAFSEWRAKRREDVSSVAVKANGRVTILHPEDMADANDSGMKVRRASSGAPDPKRSRCVLIGISDYVSLRPLHRVAHNIKQLQEVFGDVKAWGIPDDRIHVITYTQSAQTVLDQLVAAADDAPDTLLVYFAGHGLYHNQELLLALPEATGTNDTQTVRWQEVARIVRQADSERKIVWLDCCYAAHALPGEETNSGPGEPLGLLESARRDGIYLLGAAQKSEQAMSPSGSGCTPFTGELVGALRRGIELDPPESFLSLNSLHQKARVELNKKRLPRPVRHDPSEIGNLPHFHNNYMKRAPRWWNPLSRRSSGEDPRQSPRGYLSRKAVAVVAAALVALAALVWFVPGADVSGLDLAKYCGTQAPGGTQDFELAGTSCVRPIDLDDACVYSYNAYGLYARPTSRDVNSVQCFNSPSSSVSRGGIPDMDGYCANRTKVPGVMSTTKNSLYPNTWTCETEIDLDAACVAQNNRSDVTSREGGNGALFCHERHWF</sequence>